<protein>
    <submittedName>
        <fullName evidence="2">Uncharacterized protein</fullName>
    </submittedName>
</protein>
<reference evidence="3" key="1">
    <citation type="journal article" date="2019" name="Int. J. Syst. Evol. Microbiol.">
        <title>The Global Catalogue of Microorganisms (GCM) 10K type strain sequencing project: providing services to taxonomists for standard genome sequencing and annotation.</title>
        <authorList>
            <consortium name="The Broad Institute Genomics Platform"/>
            <consortium name="The Broad Institute Genome Sequencing Center for Infectious Disease"/>
            <person name="Wu L."/>
            <person name="Ma J."/>
        </authorList>
    </citation>
    <scope>NUCLEOTIDE SEQUENCE [LARGE SCALE GENOMIC DNA]</scope>
    <source>
        <strain evidence="3">KCTC 32998</strain>
    </source>
</reference>
<dbReference type="Proteomes" id="UP000646745">
    <property type="component" value="Unassembled WGS sequence"/>
</dbReference>
<feature type="transmembrane region" description="Helical" evidence="1">
    <location>
        <begin position="112"/>
        <end position="131"/>
    </location>
</feature>
<name>A0ABQ3DWA6_9GAMM</name>
<keyword evidence="3" id="KW-1185">Reference proteome</keyword>
<keyword evidence="1" id="KW-1133">Transmembrane helix</keyword>
<comment type="caution">
    <text evidence="2">The sequence shown here is derived from an EMBL/GenBank/DDBJ whole genome shotgun (WGS) entry which is preliminary data.</text>
</comment>
<dbReference type="RefSeq" id="WP_189443839.1">
    <property type="nucleotide sequence ID" value="NZ_BMZI01000003.1"/>
</dbReference>
<organism evidence="2 3">
    <name type="scientific">Salinicola rhizosphaerae</name>
    <dbReference type="NCBI Taxonomy" id="1443141"/>
    <lineage>
        <taxon>Bacteria</taxon>
        <taxon>Pseudomonadati</taxon>
        <taxon>Pseudomonadota</taxon>
        <taxon>Gammaproteobacteria</taxon>
        <taxon>Oceanospirillales</taxon>
        <taxon>Halomonadaceae</taxon>
        <taxon>Salinicola</taxon>
    </lineage>
</organism>
<proteinExistence type="predicted"/>
<sequence length="133" mass="14949">MRDLYRRLGLEKSARITAIREAIARCDNQTLKADADAVLTVAAHRVEYDELHDLLMDIGHLRVGLGLTHAPHWQGETASDFSLPPRQGSRQRQLSEKLEALAPSRRRRHRRAAWLLGALVLFILGVIAGRLSV</sequence>
<accession>A0ABQ3DWA6</accession>
<gene>
    <name evidence="2" type="ORF">GCM10009038_12660</name>
</gene>
<keyword evidence="1" id="KW-0472">Membrane</keyword>
<keyword evidence="1" id="KW-0812">Transmembrane</keyword>
<evidence type="ECO:0000313" key="2">
    <source>
        <dbReference type="EMBL" id="GHB15827.1"/>
    </source>
</evidence>
<evidence type="ECO:0000313" key="3">
    <source>
        <dbReference type="Proteomes" id="UP000646745"/>
    </source>
</evidence>
<dbReference type="EMBL" id="BMZI01000003">
    <property type="protein sequence ID" value="GHB15827.1"/>
    <property type="molecule type" value="Genomic_DNA"/>
</dbReference>
<evidence type="ECO:0000256" key="1">
    <source>
        <dbReference type="SAM" id="Phobius"/>
    </source>
</evidence>